<evidence type="ECO:0000256" key="4">
    <source>
        <dbReference type="ARBA" id="ARBA00043263"/>
    </source>
</evidence>
<evidence type="ECO:0000256" key="5">
    <source>
        <dbReference type="ARBA" id="ARBA00058766"/>
    </source>
</evidence>
<accession>A0A0C1TSF9</accession>
<dbReference type="Gene3D" id="1.10.287.470">
    <property type="entry name" value="Helix hairpin bin"/>
    <property type="match status" value="1"/>
</dbReference>
<dbReference type="Pfam" id="PF13115">
    <property type="entry name" value="YtkA"/>
    <property type="match status" value="1"/>
</dbReference>
<name>A0A0C1TSF9_9BACT</name>
<feature type="domain" description="CzcB-like C-terminal circularly permuted SH3-like" evidence="10">
    <location>
        <begin position="506"/>
        <end position="567"/>
    </location>
</feature>
<evidence type="ECO:0000259" key="7">
    <source>
        <dbReference type="Pfam" id="PF13115"/>
    </source>
</evidence>
<dbReference type="AlphaFoldDB" id="A0A0C1TSF9"/>
<dbReference type="GO" id="GO:0046914">
    <property type="term" value="F:transition metal ion binding"/>
    <property type="evidence" value="ECO:0007669"/>
    <property type="project" value="TreeGrafter"/>
</dbReference>
<dbReference type="FunFam" id="2.40.420.20:FF:000006">
    <property type="entry name" value="RND family efflux transporter MFP subunit"/>
    <property type="match status" value="1"/>
</dbReference>
<keyword evidence="4" id="KW-0105">Cadmium resistance</keyword>
<comment type="caution">
    <text evidence="11">The sequence shown here is derived from an EMBL/GenBank/DDBJ whole genome shotgun (WGS) entry which is preliminary data.</text>
</comment>
<evidence type="ECO:0000256" key="1">
    <source>
        <dbReference type="ARBA" id="ARBA00009477"/>
    </source>
</evidence>
<dbReference type="GO" id="GO:0030288">
    <property type="term" value="C:outer membrane-bounded periplasmic space"/>
    <property type="evidence" value="ECO:0007669"/>
    <property type="project" value="TreeGrafter"/>
</dbReference>
<comment type="function">
    <text evidence="5">CzcA and CzcB together would act in zinc efflux nearly as effectively as the complete czc efflux system (CzcABC). The CzcB protein is thought to funnel zinc cations to the CzcA transport protein.</text>
</comment>
<gene>
    <name evidence="11" type="ORF">SE37_14755</name>
</gene>
<organism evidence="11 12">
    <name type="scientific">Geobacter soli</name>
    <dbReference type="NCBI Taxonomy" id="1510391"/>
    <lineage>
        <taxon>Bacteria</taxon>
        <taxon>Pseudomonadati</taxon>
        <taxon>Thermodesulfobacteriota</taxon>
        <taxon>Desulfuromonadia</taxon>
        <taxon>Geobacterales</taxon>
        <taxon>Geobacteraceae</taxon>
        <taxon>Geobacter</taxon>
    </lineage>
</organism>
<dbReference type="GO" id="GO:0046686">
    <property type="term" value="P:response to cadmium ion"/>
    <property type="evidence" value="ECO:0007669"/>
    <property type="project" value="UniProtKB-KW"/>
</dbReference>
<dbReference type="SUPFAM" id="SSF111369">
    <property type="entry name" value="HlyD-like secretion proteins"/>
    <property type="match status" value="1"/>
</dbReference>
<dbReference type="EMBL" id="JXBL01000001">
    <property type="protein sequence ID" value="KIE43794.1"/>
    <property type="molecule type" value="Genomic_DNA"/>
</dbReference>
<dbReference type="NCBIfam" id="TIGR01730">
    <property type="entry name" value="RND_mfp"/>
    <property type="match status" value="1"/>
</dbReference>
<dbReference type="Proteomes" id="UP000031433">
    <property type="component" value="Unassembled WGS sequence"/>
</dbReference>
<dbReference type="GO" id="GO:0015679">
    <property type="term" value="P:plasma membrane copper ion transport"/>
    <property type="evidence" value="ECO:0007669"/>
    <property type="project" value="TreeGrafter"/>
</dbReference>
<evidence type="ECO:0000259" key="9">
    <source>
        <dbReference type="Pfam" id="PF25954"/>
    </source>
</evidence>
<feature type="compositionally biased region" description="Basic and acidic residues" evidence="6">
    <location>
        <begin position="143"/>
        <end position="178"/>
    </location>
</feature>
<comment type="similarity">
    <text evidence="1">Belongs to the membrane fusion protein (MFP) (TC 8.A.1) family.</text>
</comment>
<evidence type="ECO:0000256" key="2">
    <source>
        <dbReference type="ARBA" id="ARBA00022448"/>
    </source>
</evidence>
<dbReference type="GO" id="GO:0016020">
    <property type="term" value="C:membrane"/>
    <property type="evidence" value="ECO:0007669"/>
    <property type="project" value="InterPro"/>
</dbReference>
<dbReference type="InterPro" id="IPR058649">
    <property type="entry name" value="CzcB_C"/>
</dbReference>
<feature type="domain" description="CusB-like barrel-sandwich hybrid" evidence="8">
    <location>
        <begin position="274"/>
        <end position="416"/>
    </location>
</feature>
<feature type="compositionally biased region" description="Basic and acidic residues" evidence="6">
    <location>
        <begin position="188"/>
        <end position="216"/>
    </location>
</feature>
<dbReference type="InterPro" id="IPR058790">
    <property type="entry name" value="BSH_CusB"/>
</dbReference>
<dbReference type="GO" id="GO:0022857">
    <property type="term" value="F:transmembrane transporter activity"/>
    <property type="evidence" value="ECO:0007669"/>
    <property type="project" value="InterPro"/>
</dbReference>
<feature type="region of interest" description="Disordered" evidence="6">
    <location>
        <begin position="136"/>
        <end position="226"/>
    </location>
</feature>
<dbReference type="RefSeq" id="WP_039647597.1">
    <property type="nucleotide sequence ID" value="NZ_JXBL01000001.1"/>
</dbReference>
<dbReference type="InterPro" id="IPR058792">
    <property type="entry name" value="Beta-barrel_RND_2"/>
</dbReference>
<dbReference type="PANTHER" id="PTHR30097">
    <property type="entry name" value="CATION EFFLUX SYSTEM PROTEIN CUSB"/>
    <property type="match status" value="1"/>
</dbReference>
<evidence type="ECO:0000256" key="3">
    <source>
        <dbReference type="ARBA" id="ARBA00022833"/>
    </source>
</evidence>
<evidence type="ECO:0000259" key="10">
    <source>
        <dbReference type="Pfam" id="PF25975"/>
    </source>
</evidence>
<dbReference type="PANTHER" id="PTHR30097:SF15">
    <property type="entry name" value="CATION EFFLUX SYSTEM PROTEIN CUSB"/>
    <property type="match status" value="1"/>
</dbReference>
<dbReference type="Pfam" id="PF25954">
    <property type="entry name" value="Beta-barrel_RND_2"/>
    <property type="match status" value="1"/>
</dbReference>
<reference evidence="11 12" key="1">
    <citation type="submission" date="2015-01" db="EMBL/GenBank/DDBJ databases">
        <title>Genome sequence of the anaerobic bacterium Geobacter soli GSS01, a dissimilatory Fe(III) reducer from soil.</title>
        <authorList>
            <person name="Yang G."/>
            <person name="Zhou S."/>
        </authorList>
    </citation>
    <scope>NUCLEOTIDE SEQUENCE [LARGE SCALE GENOMIC DNA]</scope>
    <source>
        <strain evidence="11 12">GSS01</strain>
    </source>
</reference>
<sequence>MSVIRTITYGILMLLALTLLAACSKGSGTREAGNEAGHGPVQMTAWSDRTEVFLEHPELEPGKGATLLIYLTRTADWQPLASPEVHLVITPPAGAPLTVAATGTKPGLYRAEATFPAKGAYRVTVVIGGSRGEQIELPSLRVGEGHDHGEDGHKETAASDRKEGTPHDRDGHGDHAAEAKQGGGKAPAHADHDVHDEHAEHDSHDEHGDHGGEQAHGETGTAHAHAASGAVGAITLTKEQQWAVAFGVAEPRRMDMASGLAAVGELVPVATAEAVVAAPLAGVVSPTRPLPFPGKRVAKGEVIAVIDPPASLGGGMTQLAADHAQAVSRLTLAQAEYDRAKRLVQGKIAARKRLEEAEAALEAASAVAAPLEAAMKSVQGGSGGRITVRAPVSGTVVEISAVNGSGVAPGQTLVRIVDTGRLWLRVNLPATDLGKVGRPAAAGTVFTVTGLPGEFHTSGLVSDGTVVDPQTRTLPVIFTVENRSGNLKPGMFARVTIRTGTAKGVLAVPKEALFEDEGRWFAFVQISGITFDRREVQIGTEDRGMVQIVSGLDEHDRLVVKGGYYVKLASQGGATADPHAGHGH</sequence>
<dbReference type="Pfam" id="PF25975">
    <property type="entry name" value="CzcB_C"/>
    <property type="match status" value="1"/>
</dbReference>
<dbReference type="Gene3D" id="2.40.30.170">
    <property type="match status" value="1"/>
</dbReference>
<keyword evidence="2" id="KW-0813">Transport</keyword>
<proteinExistence type="inferred from homology"/>
<dbReference type="PROSITE" id="PS51257">
    <property type="entry name" value="PROKAR_LIPOPROTEIN"/>
    <property type="match status" value="1"/>
</dbReference>
<feature type="compositionally biased region" description="Low complexity" evidence="6">
    <location>
        <begin position="217"/>
        <end position="226"/>
    </location>
</feature>
<evidence type="ECO:0000313" key="11">
    <source>
        <dbReference type="EMBL" id="KIE43794.1"/>
    </source>
</evidence>
<dbReference type="GO" id="GO:0060003">
    <property type="term" value="P:copper ion export"/>
    <property type="evidence" value="ECO:0007669"/>
    <property type="project" value="TreeGrafter"/>
</dbReference>
<evidence type="ECO:0000313" key="12">
    <source>
        <dbReference type="Proteomes" id="UP000031433"/>
    </source>
</evidence>
<dbReference type="InterPro" id="IPR032693">
    <property type="entry name" value="YtkA-like_dom"/>
</dbReference>
<evidence type="ECO:0000259" key="8">
    <source>
        <dbReference type="Pfam" id="PF25919"/>
    </source>
</evidence>
<feature type="domain" description="YtkA-like" evidence="7">
    <location>
        <begin position="45"/>
        <end position="125"/>
    </location>
</feature>
<dbReference type="FunFam" id="2.40.30.170:FF:000010">
    <property type="entry name" value="Efflux RND transporter periplasmic adaptor subunit"/>
    <property type="match status" value="1"/>
</dbReference>
<dbReference type="InterPro" id="IPR051909">
    <property type="entry name" value="MFP_Cation_Efflux"/>
</dbReference>
<dbReference type="Gene3D" id="2.40.420.20">
    <property type="match status" value="1"/>
</dbReference>
<dbReference type="Pfam" id="PF25919">
    <property type="entry name" value="BSH_CusB"/>
    <property type="match status" value="1"/>
</dbReference>
<protein>
    <submittedName>
        <fullName evidence="11">RND transporter</fullName>
    </submittedName>
</protein>
<feature type="domain" description="CusB-like beta-barrel" evidence="9">
    <location>
        <begin position="422"/>
        <end position="499"/>
    </location>
</feature>
<evidence type="ECO:0000256" key="6">
    <source>
        <dbReference type="SAM" id="MobiDB-lite"/>
    </source>
</evidence>
<dbReference type="InterPro" id="IPR006143">
    <property type="entry name" value="RND_pump_MFP"/>
</dbReference>
<keyword evidence="3" id="KW-0862">Zinc</keyword>
<keyword evidence="12" id="KW-1185">Reference proteome</keyword>